<dbReference type="Proteomes" id="UP001165287">
    <property type="component" value="Unassembled WGS sequence"/>
</dbReference>
<evidence type="ECO:0000313" key="2">
    <source>
        <dbReference type="Proteomes" id="UP001165287"/>
    </source>
</evidence>
<accession>A0ABS7UTJ8</accession>
<reference evidence="1" key="1">
    <citation type="submission" date="2024-05" db="EMBL/GenBank/DDBJ databases">
        <title>Metabacillus sp. nov., isolated from the rhizosphere soil of tomato plants.</title>
        <authorList>
            <person name="Ma R."/>
        </authorList>
    </citation>
    <scope>NUCLEOTIDE SEQUENCE</scope>
    <source>
        <strain evidence="1">DBTR6</strain>
    </source>
</reference>
<organism evidence="1 2">
    <name type="scientific">Metabacillus rhizolycopersici</name>
    <dbReference type="NCBI Taxonomy" id="2875709"/>
    <lineage>
        <taxon>Bacteria</taxon>
        <taxon>Bacillati</taxon>
        <taxon>Bacillota</taxon>
        <taxon>Bacilli</taxon>
        <taxon>Bacillales</taxon>
        <taxon>Bacillaceae</taxon>
        <taxon>Metabacillus</taxon>
    </lineage>
</organism>
<dbReference type="RefSeq" id="WP_224139602.1">
    <property type="nucleotide sequence ID" value="NZ_JAIQUM010000030.1"/>
</dbReference>
<name>A0ABS7UTJ8_9BACI</name>
<proteinExistence type="predicted"/>
<comment type="caution">
    <text evidence="1">The sequence shown here is derived from an EMBL/GenBank/DDBJ whole genome shotgun (WGS) entry which is preliminary data.</text>
</comment>
<gene>
    <name evidence="1" type="ORF">K9V48_14060</name>
</gene>
<evidence type="ECO:0000313" key="1">
    <source>
        <dbReference type="EMBL" id="MBZ5751338.1"/>
    </source>
</evidence>
<keyword evidence="2" id="KW-1185">Reference proteome</keyword>
<dbReference type="EMBL" id="JAIQUM010000030">
    <property type="protein sequence ID" value="MBZ5751338.1"/>
    <property type="molecule type" value="Genomic_DNA"/>
</dbReference>
<protein>
    <submittedName>
        <fullName evidence="1">Uncharacterized protein</fullName>
    </submittedName>
</protein>
<sequence length="142" mass="15957">MVYRPTVRYADEFKKYVDDLFHATDLDRNQIIRAALFSAASSPAFASIINQHKGKDVTLPSASWSVDHHWLWMEQNPSKQGGDKDVNVNILGEDVIEKATESVVGSSITSDRCEQSIERREGKVLSDRYVFRNQGGISIKIG</sequence>